<proteinExistence type="predicted"/>
<dbReference type="AlphaFoldDB" id="A0A4Y2J7B1"/>
<gene>
    <name evidence="1" type="ORF">AVEN_238498_1</name>
</gene>
<protein>
    <submittedName>
        <fullName evidence="1">Uncharacterized protein</fullName>
    </submittedName>
</protein>
<accession>A0A4Y2J7B1</accession>
<organism evidence="1 2">
    <name type="scientific">Araneus ventricosus</name>
    <name type="common">Orbweaver spider</name>
    <name type="synonym">Epeira ventricosa</name>
    <dbReference type="NCBI Taxonomy" id="182803"/>
    <lineage>
        <taxon>Eukaryota</taxon>
        <taxon>Metazoa</taxon>
        <taxon>Ecdysozoa</taxon>
        <taxon>Arthropoda</taxon>
        <taxon>Chelicerata</taxon>
        <taxon>Arachnida</taxon>
        <taxon>Araneae</taxon>
        <taxon>Araneomorphae</taxon>
        <taxon>Entelegynae</taxon>
        <taxon>Araneoidea</taxon>
        <taxon>Araneidae</taxon>
        <taxon>Araneus</taxon>
    </lineage>
</organism>
<sequence>CDLKLRRFPFLSDGAERRGPNDRVCEHRPHVSVCPGSASADESSVGLRPKTAVGHKGINKHSFVAIYFLVCKVL</sequence>
<reference evidence="1 2" key="1">
    <citation type="journal article" date="2019" name="Sci. Rep.">
        <title>Orb-weaving spider Araneus ventricosus genome elucidates the spidroin gene catalogue.</title>
        <authorList>
            <person name="Kono N."/>
            <person name="Nakamura H."/>
            <person name="Ohtoshi R."/>
            <person name="Moran D.A.P."/>
            <person name="Shinohara A."/>
            <person name="Yoshida Y."/>
            <person name="Fujiwara M."/>
            <person name="Mori M."/>
            <person name="Tomita M."/>
            <person name="Arakawa K."/>
        </authorList>
    </citation>
    <scope>NUCLEOTIDE SEQUENCE [LARGE SCALE GENOMIC DNA]</scope>
</reference>
<dbReference type="EMBL" id="BGPR01266328">
    <property type="protein sequence ID" value="GBM86143.1"/>
    <property type="molecule type" value="Genomic_DNA"/>
</dbReference>
<comment type="caution">
    <text evidence="1">The sequence shown here is derived from an EMBL/GenBank/DDBJ whole genome shotgun (WGS) entry which is preliminary data.</text>
</comment>
<evidence type="ECO:0000313" key="2">
    <source>
        <dbReference type="Proteomes" id="UP000499080"/>
    </source>
</evidence>
<dbReference type="Proteomes" id="UP000499080">
    <property type="component" value="Unassembled WGS sequence"/>
</dbReference>
<name>A0A4Y2J7B1_ARAVE</name>
<feature type="non-terminal residue" evidence="1">
    <location>
        <position position="1"/>
    </location>
</feature>
<evidence type="ECO:0000313" key="1">
    <source>
        <dbReference type="EMBL" id="GBM86143.1"/>
    </source>
</evidence>
<keyword evidence="2" id="KW-1185">Reference proteome</keyword>